<dbReference type="EMBL" id="JAVDXU010000003">
    <property type="protein sequence ID" value="MDR7271883.1"/>
    <property type="molecule type" value="Genomic_DNA"/>
</dbReference>
<feature type="domain" description="FAD-dependent urate hydroxylase HpyO/Asp monooxygenase CreE-like FAD/NAD(P)-binding" evidence="1">
    <location>
        <begin position="4"/>
        <end position="150"/>
    </location>
</feature>
<dbReference type="SUPFAM" id="SSF51905">
    <property type="entry name" value="FAD/NAD(P)-binding domain"/>
    <property type="match status" value="1"/>
</dbReference>
<dbReference type="Proteomes" id="UP001180453">
    <property type="component" value="Unassembled WGS sequence"/>
</dbReference>
<evidence type="ECO:0000313" key="2">
    <source>
        <dbReference type="EMBL" id="MDR7271883.1"/>
    </source>
</evidence>
<name>A0ABU1YSQ7_ROSSA</name>
<evidence type="ECO:0000259" key="1">
    <source>
        <dbReference type="Pfam" id="PF13454"/>
    </source>
</evidence>
<dbReference type="InterPro" id="IPR052189">
    <property type="entry name" value="L-asp_N-monooxygenase_NS-form"/>
</dbReference>
<dbReference type="PANTHER" id="PTHR40254">
    <property type="entry name" value="BLR0577 PROTEIN"/>
    <property type="match status" value="1"/>
</dbReference>
<gene>
    <name evidence="2" type="ORF">J2X20_004551</name>
</gene>
<organism evidence="2 3">
    <name type="scientific">Roseateles saccharophilus</name>
    <name type="common">Pseudomonas saccharophila</name>
    <dbReference type="NCBI Taxonomy" id="304"/>
    <lineage>
        <taxon>Bacteria</taxon>
        <taxon>Pseudomonadati</taxon>
        <taxon>Pseudomonadota</taxon>
        <taxon>Betaproteobacteria</taxon>
        <taxon>Burkholderiales</taxon>
        <taxon>Sphaerotilaceae</taxon>
        <taxon>Roseateles</taxon>
    </lineage>
</organism>
<reference evidence="2 3" key="1">
    <citation type="submission" date="2023-07" db="EMBL/GenBank/DDBJ databases">
        <title>Sorghum-associated microbial communities from plants grown in Nebraska, USA.</title>
        <authorList>
            <person name="Schachtman D."/>
        </authorList>
    </citation>
    <scope>NUCLEOTIDE SEQUENCE [LARGE SCALE GENOMIC DNA]</scope>
    <source>
        <strain evidence="2 3">BE314</strain>
    </source>
</reference>
<dbReference type="PANTHER" id="PTHR40254:SF1">
    <property type="entry name" value="BLR0577 PROTEIN"/>
    <property type="match status" value="1"/>
</dbReference>
<protein>
    <submittedName>
        <fullName evidence="2">NAD(P)/FAD-binding protein YdhS</fullName>
    </submittedName>
</protein>
<keyword evidence="3" id="KW-1185">Reference proteome</keyword>
<dbReference type="InterPro" id="IPR038732">
    <property type="entry name" value="HpyO/CreE_NAD-binding"/>
</dbReference>
<evidence type="ECO:0000313" key="3">
    <source>
        <dbReference type="Proteomes" id="UP001180453"/>
    </source>
</evidence>
<comment type="caution">
    <text evidence="2">The sequence shown here is derived from an EMBL/GenBank/DDBJ whole genome shotgun (WGS) entry which is preliminary data.</text>
</comment>
<dbReference type="Pfam" id="PF13454">
    <property type="entry name" value="NAD_binding_9"/>
    <property type="match status" value="1"/>
</dbReference>
<dbReference type="InterPro" id="IPR036188">
    <property type="entry name" value="FAD/NAD-bd_sf"/>
</dbReference>
<proteinExistence type="predicted"/>
<sequence length="450" mass="48300">MHVAVVGSGFSGVAVAWQLLGRLPAGSSITMINGSGRFARGLAYGTHSADHLLNVPAARMSLDPAQPGHFVDWLRREDDAVDGHEFVSRQRYGDYLQSALEQRAAACAGVALRQRVALVDNCQPFPGGWQLSFADGTAAKFDAVILAIGHLAPRPPHPALAGLADYVADPWAAAALEELAPDAPVALIGSGLTMLDVLITLRARGHRGPVLALSRRGLLPQGHRRNEGPPKPWAIDPAIASSQPLRRQLRLFRAELARAHAAGVDWRDVWAAFRAETPKAWQALDARGRGQFLRHLLPYWDVHRHRAAPQARAVLEGDLASGRLRQAAGRVVSVQALDKRLQLGWRGRGKAGVETFDASCIVNCSGPSSAIDAGSSPLLWRLQQAGRLTPCAHGLGLLVDEGYRIRAASGEGQSGLHYIGPHLRAQLWEATAVPELREHAAALAAQLIKP</sequence>
<dbReference type="Gene3D" id="3.50.50.60">
    <property type="entry name" value="FAD/NAD(P)-binding domain"/>
    <property type="match status" value="1"/>
</dbReference>
<accession>A0ABU1YSQ7</accession>
<dbReference type="RefSeq" id="WP_310269892.1">
    <property type="nucleotide sequence ID" value="NZ_JAVDXU010000003.1"/>
</dbReference>